<sequence>MKKRKIRIEKTIILTTKSSSEGLPAEYLREKSAIYRPKDPPGIVSSRCMTEVTCSQELSCFVAKNISLKLLSSYSEPNPNRINKI</sequence>
<proteinExistence type="predicted"/>
<evidence type="ECO:0000313" key="2">
    <source>
        <dbReference type="Proteomes" id="UP000187455"/>
    </source>
</evidence>
<dbReference type="Proteomes" id="UP000187455">
    <property type="component" value="Unassembled WGS sequence"/>
</dbReference>
<reference evidence="1 2" key="1">
    <citation type="journal article" date="2016" name="Mol. Biol. Evol.">
        <title>Genome-Wide Survey of Gut Fungi (Harpellales) Reveals the First Horizontally Transferred Ubiquitin Gene from a Mosquito Host.</title>
        <authorList>
            <person name="Wang Y."/>
            <person name="White M.M."/>
            <person name="Kvist S."/>
            <person name="Moncalvo J.M."/>
        </authorList>
    </citation>
    <scope>NUCLEOTIDE SEQUENCE [LARGE SCALE GENOMIC DNA]</scope>
    <source>
        <strain evidence="1 2">ALG-7-W6</strain>
    </source>
</reference>
<comment type="caution">
    <text evidence="1">The sequence shown here is derived from an EMBL/GenBank/DDBJ whole genome shotgun (WGS) entry which is preliminary data.</text>
</comment>
<name>A0A1R0GUS2_9FUNG</name>
<protein>
    <submittedName>
        <fullName evidence="1">Uncharacterized protein</fullName>
    </submittedName>
</protein>
<accession>A0A1R0GUS2</accession>
<organism evidence="1 2">
    <name type="scientific">Smittium mucronatum</name>
    <dbReference type="NCBI Taxonomy" id="133383"/>
    <lineage>
        <taxon>Eukaryota</taxon>
        <taxon>Fungi</taxon>
        <taxon>Fungi incertae sedis</taxon>
        <taxon>Zoopagomycota</taxon>
        <taxon>Kickxellomycotina</taxon>
        <taxon>Harpellomycetes</taxon>
        <taxon>Harpellales</taxon>
        <taxon>Legeriomycetaceae</taxon>
        <taxon>Smittium</taxon>
    </lineage>
</organism>
<evidence type="ECO:0000313" key="1">
    <source>
        <dbReference type="EMBL" id="OLY80621.1"/>
    </source>
</evidence>
<dbReference type="AlphaFoldDB" id="A0A1R0GUS2"/>
<keyword evidence="2" id="KW-1185">Reference proteome</keyword>
<dbReference type="EMBL" id="LSSL01003312">
    <property type="protein sequence ID" value="OLY80621.1"/>
    <property type="molecule type" value="Genomic_DNA"/>
</dbReference>
<gene>
    <name evidence="1" type="ORF">AYI68_g5278</name>
</gene>